<reference evidence="1 2" key="1">
    <citation type="journal article" date="2016" name="Sci. Rep.">
        <title>Metabolic traits of an uncultured archaeal lineage -MSBL1- from brine pools of the Red Sea.</title>
        <authorList>
            <person name="Mwirichia R."/>
            <person name="Alam I."/>
            <person name="Rashid M."/>
            <person name="Vinu M."/>
            <person name="Ba-Alawi W."/>
            <person name="Anthony Kamau A."/>
            <person name="Kamanda Ngugi D."/>
            <person name="Goker M."/>
            <person name="Klenk H.P."/>
            <person name="Bajic V."/>
            <person name="Stingl U."/>
        </authorList>
    </citation>
    <scope>NUCLEOTIDE SEQUENCE [LARGE SCALE GENOMIC DNA]</scope>
    <source>
        <strain evidence="1">SCGC-AAA261C02</strain>
    </source>
</reference>
<evidence type="ECO:0000313" key="1">
    <source>
        <dbReference type="EMBL" id="KXA99896.1"/>
    </source>
</evidence>
<accession>A0A133V0C9</accession>
<evidence type="ECO:0008006" key="3">
    <source>
        <dbReference type="Google" id="ProtNLM"/>
    </source>
</evidence>
<dbReference type="Proteomes" id="UP000070520">
    <property type="component" value="Unassembled WGS sequence"/>
</dbReference>
<gene>
    <name evidence="1" type="ORF">AKJ42_02260</name>
</gene>
<dbReference type="EMBL" id="LHXW01000020">
    <property type="protein sequence ID" value="KXA99896.1"/>
    <property type="molecule type" value="Genomic_DNA"/>
</dbReference>
<keyword evidence="2" id="KW-1185">Reference proteome</keyword>
<organism evidence="1 2">
    <name type="scientific">candidate division MSBL1 archaeon SCGC-AAA261C02</name>
    <dbReference type="NCBI Taxonomy" id="1698272"/>
    <lineage>
        <taxon>Archaea</taxon>
        <taxon>Methanobacteriati</taxon>
        <taxon>Methanobacteriota</taxon>
        <taxon>candidate division MSBL1</taxon>
    </lineage>
</organism>
<name>A0A133V0C9_9EURY</name>
<evidence type="ECO:0000313" key="2">
    <source>
        <dbReference type="Proteomes" id="UP000070520"/>
    </source>
</evidence>
<dbReference type="AlphaFoldDB" id="A0A133V0C9"/>
<comment type="caution">
    <text evidence="1">The sequence shown here is derived from an EMBL/GenBank/DDBJ whole genome shotgun (WGS) entry which is preliminary data.</text>
</comment>
<protein>
    <recommendedName>
        <fullName evidence="3">HTH arsR-type domain-containing protein</fullName>
    </recommendedName>
</protein>
<proteinExistence type="predicted"/>
<sequence>MLDGKIDPLSYYGENARTEALAMSSEERIELLKTLVPTSQTEFSSRDVEEMMEISFRRSKELLKKWFEKGLIYRRWKQNGNVGQFLYRFNS</sequence>